<protein>
    <recommendedName>
        <fullName evidence="1">Polymerase beta nucleotidyltransferase domain-containing protein</fullName>
    </recommendedName>
</protein>
<name>F2K6J8_PSEBN</name>
<dbReference type="RefSeq" id="WP_013694506.1">
    <property type="nucleotide sequence ID" value="NC_015379.1"/>
</dbReference>
<reference evidence="2 3" key="1">
    <citation type="journal article" date="2011" name="J. Bacteriol.">
        <title>Complete genome sequence of a beneficial plant root-associated bacterium, Pseudomonas brassicacearum.</title>
        <authorList>
            <person name="Ortet P."/>
            <person name="Barakat M."/>
            <person name="Lalaouna D."/>
            <person name="Fochesato S."/>
            <person name="Barbe V."/>
            <person name="Vacherie B."/>
            <person name="Santaella C."/>
            <person name="Heulin T."/>
            <person name="Achouak W."/>
        </authorList>
    </citation>
    <scope>NUCLEOTIDE SEQUENCE [LARGE SCALE GENOMIC DNA]</scope>
    <source>
        <strain evidence="2 3">NFM421</strain>
    </source>
</reference>
<dbReference type="AlphaFoldDB" id="F2K6J8"/>
<evidence type="ECO:0000313" key="3">
    <source>
        <dbReference type="Proteomes" id="UP000006692"/>
    </source>
</evidence>
<accession>F2K6J8</accession>
<evidence type="ECO:0000313" key="2">
    <source>
        <dbReference type="EMBL" id="AEA71925.1"/>
    </source>
</evidence>
<dbReference type="Gene3D" id="3.30.460.10">
    <property type="entry name" value="Beta Polymerase, domain 2"/>
    <property type="match status" value="1"/>
</dbReference>
<sequence>MNTKALLTHLQNQLSGLLAVYLFGSHAQETAGPGSDVDIAVLWTGQVDPVLLWQLSGDLADIAGCPVDLLDLRAATTVMQYQILTRGRRLWARDVQAGLFECFILSEKTALDEARAGLFKDIHEKGIVYGR</sequence>
<dbReference type="STRING" id="994484.PSEBR_a5415"/>
<feature type="domain" description="Polymerase beta nucleotidyltransferase" evidence="1">
    <location>
        <begin position="15"/>
        <end position="94"/>
    </location>
</feature>
<evidence type="ECO:0000259" key="1">
    <source>
        <dbReference type="Pfam" id="PF18765"/>
    </source>
</evidence>
<dbReference type="InterPro" id="IPR052930">
    <property type="entry name" value="TA_antitoxin_MntA"/>
</dbReference>
<dbReference type="EMBL" id="CP002585">
    <property type="protein sequence ID" value="AEA71925.1"/>
    <property type="molecule type" value="Genomic_DNA"/>
</dbReference>
<dbReference type="SUPFAM" id="SSF81301">
    <property type="entry name" value="Nucleotidyltransferase"/>
    <property type="match status" value="1"/>
</dbReference>
<dbReference type="Pfam" id="PF18765">
    <property type="entry name" value="Polbeta"/>
    <property type="match status" value="1"/>
</dbReference>
<dbReference type="Proteomes" id="UP000006692">
    <property type="component" value="Chromosome"/>
</dbReference>
<organism evidence="2 3">
    <name type="scientific">Pseudomonas brassicacearum (strain NFM421)</name>
    <dbReference type="NCBI Taxonomy" id="994484"/>
    <lineage>
        <taxon>Bacteria</taxon>
        <taxon>Pseudomonadati</taxon>
        <taxon>Pseudomonadota</taxon>
        <taxon>Gammaproteobacteria</taxon>
        <taxon>Pseudomonadales</taxon>
        <taxon>Pseudomonadaceae</taxon>
        <taxon>Pseudomonas</taxon>
    </lineage>
</organism>
<dbReference type="NCBIfam" id="NF047752">
    <property type="entry name" value="MntA_antitoxin"/>
    <property type="match status" value="1"/>
</dbReference>
<dbReference type="KEGG" id="pba:PSEBR_a5415"/>
<dbReference type="InterPro" id="IPR041633">
    <property type="entry name" value="Polbeta"/>
</dbReference>
<dbReference type="InterPro" id="IPR043519">
    <property type="entry name" value="NT_sf"/>
</dbReference>
<gene>
    <name evidence="2" type="ORF">PSEBR_a5415</name>
</gene>
<dbReference type="CDD" id="cd05403">
    <property type="entry name" value="NT_KNTase_like"/>
    <property type="match status" value="1"/>
</dbReference>
<dbReference type="PANTHER" id="PTHR43852:SF2">
    <property type="entry name" value="PROTEIN ADENYLYLTRANSFERASE MNTA"/>
    <property type="match status" value="1"/>
</dbReference>
<dbReference type="HOGENOM" id="CLU_130257_1_0_6"/>
<dbReference type="PANTHER" id="PTHR43852">
    <property type="entry name" value="NUCLEOTIDYLTRANSFERASE"/>
    <property type="match status" value="1"/>
</dbReference>
<reference key="2">
    <citation type="submission" date="2011-03" db="EMBL/GenBank/DDBJ databases">
        <title>Complete Genome Sequence of a beneficial plant roots-associated bacterium Pseudomonas brassicacearum.</title>
        <authorList>
            <person name="Ortet P."/>
            <person name="Barakat M."/>
            <person name="Lalaouna D."/>
            <person name="Fochesato S."/>
            <person name="Barbe V."/>
            <person name="Santaella C."/>
            <person name="Heulin T."/>
            <person name="Achouak W."/>
        </authorList>
    </citation>
    <scope>NUCLEOTIDE SEQUENCE</scope>
    <source>
        <strain>NFM421</strain>
    </source>
</reference>
<proteinExistence type="predicted"/>